<organism evidence="6">
    <name type="scientific">hydrothermal vent metagenome</name>
    <dbReference type="NCBI Taxonomy" id="652676"/>
    <lineage>
        <taxon>unclassified sequences</taxon>
        <taxon>metagenomes</taxon>
        <taxon>ecological metagenomes</taxon>
    </lineage>
</organism>
<dbReference type="Gene3D" id="2.60.40.10">
    <property type="entry name" value="Immunoglobulins"/>
    <property type="match status" value="1"/>
</dbReference>
<dbReference type="Pfam" id="PF04151">
    <property type="entry name" value="PPC"/>
    <property type="match status" value="1"/>
</dbReference>
<evidence type="ECO:0000256" key="2">
    <source>
        <dbReference type="ARBA" id="ARBA00022722"/>
    </source>
</evidence>
<evidence type="ECO:0000256" key="1">
    <source>
        <dbReference type="ARBA" id="ARBA00022670"/>
    </source>
</evidence>
<dbReference type="InterPro" id="IPR013783">
    <property type="entry name" value="Ig-like_fold"/>
</dbReference>
<dbReference type="InterPro" id="IPR007346">
    <property type="entry name" value="Endonuclease-I"/>
</dbReference>
<dbReference type="InterPro" id="IPR002884">
    <property type="entry name" value="P_dom"/>
</dbReference>
<dbReference type="PROSITE" id="PS51829">
    <property type="entry name" value="P_HOMO_B"/>
    <property type="match status" value="1"/>
</dbReference>
<evidence type="ECO:0000313" key="6">
    <source>
        <dbReference type="EMBL" id="VAW39453.1"/>
    </source>
</evidence>
<dbReference type="InterPro" id="IPR044925">
    <property type="entry name" value="His-Me_finger_sf"/>
</dbReference>
<feature type="domain" description="Fibronectin type-III" evidence="4">
    <location>
        <begin position="301"/>
        <end position="395"/>
    </location>
</feature>
<dbReference type="PANTHER" id="PTHR33607:SF2">
    <property type="entry name" value="ENDONUCLEASE-1"/>
    <property type="match status" value="1"/>
</dbReference>
<accession>A0A3B0VGL2</accession>
<dbReference type="GO" id="GO:0004252">
    <property type="term" value="F:serine-type endopeptidase activity"/>
    <property type="evidence" value="ECO:0007669"/>
    <property type="project" value="InterPro"/>
</dbReference>
<name>A0A3B0VGL2_9ZZZZ</name>
<gene>
    <name evidence="6" type="ORF">MNBD_GAMMA01-2311</name>
</gene>
<dbReference type="SUPFAM" id="SSF49265">
    <property type="entry name" value="Fibronectin type III"/>
    <property type="match status" value="1"/>
</dbReference>
<keyword evidence="1" id="KW-0645">Protease</keyword>
<dbReference type="Pfam" id="PF04231">
    <property type="entry name" value="Endonuclease_1"/>
    <property type="match status" value="1"/>
</dbReference>
<dbReference type="AlphaFoldDB" id="A0A3B0VGL2"/>
<keyword evidence="2" id="KW-0540">Nuclease</keyword>
<dbReference type="PROSITE" id="PS50853">
    <property type="entry name" value="FN3"/>
    <property type="match status" value="1"/>
</dbReference>
<dbReference type="GO" id="GO:0004518">
    <property type="term" value="F:nuclease activity"/>
    <property type="evidence" value="ECO:0007669"/>
    <property type="project" value="UniProtKB-KW"/>
</dbReference>
<dbReference type="SUPFAM" id="SSF49785">
    <property type="entry name" value="Galactose-binding domain-like"/>
    <property type="match status" value="1"/>
</dbReference>
<feature type="domain" description="P/Homo B" evidence="5">
    <location>
        <begin position="498"/>
        <end position="616"/>
    </location>
</feature>
<dbReference type="GO" id="GO:0006508">
    <property type="term" value="P:proteolysis"/>
    <property type="evidence" value="ECO:0007669"/>
    <property type="project" value="UniProtKB-KW"/>
</dbReference>
<protein>
    <submittedName>
        <fullName evidence="6">Extracellular ribonuclease</fullName>
        <ecNumber evidence="6">3.1.-.-</ecNumber>
    </submittedName>
</protein>
<dbReference type="EC" id="3.1.-.-" evidence="6"/>
<evidence type="ECO:0000256" key="3">
    <source>
        <dbReference type="ARBA" id="ARBA00022801"/>
    </source>
</evidence>
<dbReference type="Pfam" id="PF01483">
    <property type="entry name" value="P_proprotein"/>
    <property type="match status" value="1"/>
</dbReference>
<dbReference type="InterPro" id="IPR036116">
    <property type="entry name" value="FN3_sf"/>
</dbReference>
<dbReference type="SUPFAM" id="SSF54060">
    <property type="entry name" value="His-Me finger endonucleases"/>
    <property type="match status" value="1"/>
</dbReference>
<dbReference type="EMBL" id="UOEW01000231">
    <property type="protein sequence ID" value="VAW39453.1"/>
    <property type="molecule type" value="Genomic_DNA"/>
</dbReference>
<keyword evidence="3 6" id="KW-0378">Hydrolase</keyword>
<dbReference type="InterPro" id="IPR007280">
    <property type="entry name" value="Peptidase_C_arc/bac"/>
</dbReference>
<dbReference type="InterPro" id="IPR008979">
    <property type="entry name" value="Galactose-bd-like_sf"/>
</dbReference>
<dbReference type="InterPro" id="IPR003961">
    <property type="entry name" value="FN3_dom"/>
</dbReference>
<dbReference type="PANTHER" id="PTHR33607">
    <property type="entry name" value="ENDONUCLEASE-1"/>
    <property type="match status" value="1"/>
</dbReference>
<dbReference type="Gene3D" id="2.60.120.380">
    <property type="match status" value="1"/>
</dbReference>
<evidence type="ECO:0000259" key="4">
    <source>
        <dbReference type="PROSITE" id="PS50853"/>
    </source>
</evidence>
<proteinExistence type="predicted"/>
<dbReference type="Gene3D" id="2.60.120.260">
    <property type="entry name" value="Galactose-binding domain-like"/>
    <property type="match status" value="1"/>
</dbReference>
<sequence>MKHSNKVKLSLITCLILIFNINLAWSQPDSGYYATVDESSPAALKASLHNIIKDHTRIPYTSSATDTWDILELAGEDVDNNNNVIALYKNSTYVKVTGGNSNYNREHSWPKSYGFPDDNSGNYPYTDMHHLFIANGSYNSYRGNKPFDICVSACTERPTNVNNGRGGVGQSNFTKTGIWDVWNARQGDVARALFYMAVRYEGGTHSITNRSEPDLELTDNLALINASQTGSNESLAYMGLLSVLINWHNSDPVDIYEHQHNEAVASAQGNRNPFIDNPNWVGCVFELVCNGGGTDTTPPNAPANLTGNGTTVGQISLDWFNNTESDLAGYSIYRALAGGGSFSKLNTSLVAPSAYTDSTVVQGSSYFYKLTASDNAGNESGFSTEISVTAATSPAGNVLTNGVTVSGLAASTGNSLEYTMTVPSAATNLTFNIVGGSGDADLYVRFGSAPTQDTYDCRPWLNGNVETCNETAQVGTYYIMVRAYTAFSGVSLTGSYSTGSNAGEVFSSTSNVNIPDNNSTGATSNISVNRTGAANNIKVSYNIIHTYIGDLSVQLVDPTGSVVTLRNRSGGSANNINESKSISKGSTTATGTWGLKVIDSAGIDTGYINSWSIEFL</sequence>
<reference evidence="6" key="1">
    <citation type="submission" date="2018-06" db="EMBL/GenBank/DDBJ databases">
        <authorList>
            <person name="Zhirakovskaya E."/>
        </authorList>
    </citation>
    <scope>NUCLEOTIDE SEQUENCE</scope>
</reference>
<evidence type="ECO:0000259" key="5">
    <source>
        <dbReference type="PROSITE" id="PS51829"/>
    </source>
</evidence>
<dbReference type="CDD" id="cd00063">
    <property type="entry name" value="FN3"/>
    <property type="match status" value="1"/>
</dbReference>